<dbReference type="GO" id="GO:0015891">
    <property type="term" value="P:siderophore transport"/>
    <property type="evidence" value="ECO:0007669"/>
    <property type="project" value="InterPro"/>
</dbReference>
<comment type="caution">
    <text evidence="12">The sequence shown here is derived from an EMBL/GenBank/DDBJ whole genome shotgun (WGS) entry which is preliminary data.</text>
</comment>
<evidence type="ECO:0000256" key="9">
    <source>
        <dbReference type="ARBA" id="ARBA00023136"/>
    </source>
</evidence>
<dbReference type="InterPro" id="IPR037682">
    <property type="entry name" value="TonB_C"/>
</dbReference>
<dbReference type="InterPro" id="IPR051045">
    <property type="entry name" value="TonB-dependent_transducer"/>
</dbReference>
<feature type="domain" description="TonB C-terminal" evidence="11">
    <location>
        <begin position="151"/>
        <end position="242"/>
    </location>
</feature>
<dbReference type="RefSeq" id="WP_106658725.1">
    <property type="nucleotide sequence ID" value="NZ_PJEO01000015.1"/>
</dbReference>
<evidence type="ECO:0000313" key="12">
    <source>
        <dbReference type="EMBL" id="PKQ46013.1"/>
    </source>
</evidence>
<accession>A0A2N3HM29</accession>
<dbReference type="Proteomes" id="UP000233435">
    <property type="component" value="Unassembled WGS sequence"/>
</dbReference>
<sequence>MQVKKNPQAEIGRNSSLYFAIGLNIMLFITWQALEFKTYDKADIDIGMINLEKEVEEEIPIININTPPPPPPPVVLTETVQIVEDIEDIEETVIESTEVSQDDRIADVVVNVRDVAVTEVEEEVEVPFAIIEDVPIFPGCENVSKAQKRACFEQKIQAHVVKHFQYPQVALELGIHGRVSVMFTIDKDGSITKIRTRGPDKTLENEAVRIINTLPKMIPGKQRGKPVPVPFSLPINFVMAVN</sequence>
<reference evidence="12 13" key="1">
    <citation type="submission" date="2017-12" db="EMBL/GenBank/DDBJ databases">
        <title>Confluentibacter flavum sp. nov., isolated from the saline lake.</title>
        <authorList>
            <person name="Yu L."/>
        </authorList>
    </citation>
    <scope>NUCLEOTIDE SEQUENCE [LARGE SCALE GENOMIC DNA]</scope>
    <source>
        <strain evidence="12 13">3B</strain>
    </source>
</reference>
<dbReference type="InterPro" id="IPR003538">
    <property type="entry name" value="TonB"/>
</dbReference>
<evidence type="ECO:0000256" key="1">
    <source>
        <dbReference type="ARBA" id="ARBA00004383"/>
    </source>
</evidence>
<dbReference type="AlphaFoldDB" id="A0A2N3HM29"/>
<keyword evidence="5" id="KW-0997">Cell inner membrane</keyword>
<evidence type="ECO:0000256" key="3">
    <source>
        <dbReference type="ARBA" id="ARBA00022448"/>
    </source>
</evidence>
<dbReference type="GO" id="GO:0055085">
    <property type="term" value="P:transmembrane transport"/>
    <property type="evidence" value="ECO:0007669"/>
    <property type="project" value="InterPro"/>
</dbReference>
<protein>
    <submittedName>
        <fullName evidence="12">Energy transducer TonB</fullName>
    </submittedName>
</protein>
<dbReference type="NCBIfam" id="TIGR01352">
    <property type="entry name" value="tonB_Cterm"/>
    <property type="match status" value="1"/>
</dbReference>
<dbReference type="InterPro" id="IPR006260">
    <property type="entry name" value="TonB/TolA_C"/>
</dbReference>
<evidence type="ECO:0000259" key="11">
    <source>
        <dbReference type="PROSITE" id="PS52015"/>
    </source>
</evidence>
<dbReference type="GO" id="GO:0098797">
    <property type="term" value="C:plasma membrane protein complex"/>
    <property type="evidence" value="ECO:0007669"/>
    <property type="project" value="TreeGrafter"/>
</dbReference>
<evidence type="ECO:0000256" key="7">
    <source>
        <dbReference type="ARBA" id="ARBA00022927"/>
    </source>
</evidence>
<keyword evidence="4" id="KW-1003">Cell membrane</keyword>
<feature type="transmembrane region" description="Helical" evidence="10">
    <location>
        <begin position="16"/>
        <end position="34"/>
    </location>
</feature>
<evidence type="ECO:0000256" key="4">
    <source>
        <dbReference type="ARBA" id="ARBA00022475"/>
    </source>
</evidence>
<dbReference type="EMBL" id="PJEO01000015">
    <property type="protein sequence ID" value="PKQ46013.1"/>
    <property type="molecule type" value="Genomic_DNA"/>
</dbReference>
<dbReference type="PANTHER" id="PTHR33446:SF2">
    <property type="entry name" value="PROTEIN TONB"/>
    <property type="match status" value="1"/>
</dbReference>
<dbReference type="OrthoDB" id="1522859at2"/>
<name>A0A2N3HM29_9FLAO</name>
<dbReference type="Pfam" id="PF03544">
    <property type="entry name" value="TonB_C"/>
    <property type="match status" value="1"/>
</dbReference>
<evidence type="ECO:0000256" key="5">
    <source>
        <dbReference type="ARBA" id="ARBA00022519"/>
    </source>
</evidence>
<dbReference type="GO" id="GO:0031992">
    <property type="term" value="F:energy transducer activity"/>
    <property type="evidence" value="ECO:0007669"/>
    <property type="project" value="InterPro"/>
</dbReference>
<evidence type="ECO:0000256" key="2">
    <source>
        <dbReference type="ARBA" id="ARBA00006555"/>
    </source>
</evidence>
<keyword evidence="8 10" id="KW-1133">Transmembrane helix</keyword>
<keyword evidence="13" id="KW-1185">Reference proteome</keyword>
<evidence type="ECO:0000256" key="8">
    <source>
        <dbReference type="ARBA" id="ARBA00022989"/>
    </source>
</evidence>
<comment type="similarity">
    <text evidence="2">Belongs to the TonB family.</text>
</comment>
<dbReference type="GO" id="GO:0015031">
    <property type="term" value="P:protein transport"/>
    <property type="evidence" value="ECO:0007669"/>
    <property type="project" value="UniProtKB-KW"/>
</dbReference>
<gene>
    <name evidence="12" type="ORF">CSW08_04510</name>
</gene>
<proteinExistence type="inferred from homology"/>
<evidence type="ECO:0000256" key="10">
    <source>
        <dbReference type="SAM" id="Phobius"/>
    </source>
</evidence>
<dbReference type="PRINTS" id="PR01374">
    <property type="entry name" value="TONBPROTEIN"/>
</dbReference>
<dbReference type="GO" id="GO:0030288">
    <property type="term" value="C:outer membrane-bounded periplasmic space"/>
    <property type="evidence" value="ECO:0007669"/>
    <property type="project" value="InterPro"/>
</dbReference>
<dbReference type="PROSITE" id="PS52015">
    <property type="entry name" value="TONB_CTD"/>
    <property type="match status" value="1"/>
</dbReference>
<keyword evidence="9 10" id="KW-0472">Membrane</keyword>
<comment type="subcellular location">
    <subcellularLocation>
        <location evidence="1">Cell inner membrane</location>
        <topology evidence="1">Single-pass membrane protein</topology>
        <orientation evidence="1">Periplasmic side</orientation>
    </subcellularLocation>
</comment>
<evidence type="ECO:0000313" key="13">
    <source>
        <dbReference type="Proteomes" id="UP000233435"/>
    </source>
</evidence>
<dbReference type="PANTHER" id="PTHR33446">
    <property type="entry name" value="PROTEIN TONB-RELATED"/>
    <property type="match status" value="1"/>
</dbReference>
<dbReference type="Gene3D" id="3.30.1150.10">
    <property type="match status" value="1"/>
</dbReference>
<evidence type="ECO:0000256" key="6">
    <source>
        <dbReference type="ARBA" id="ARBA00022692"/>
    </source>
</evidence>
<keyword evidence="3" id="KW-0813">Transport</keyword>
<organism evidence="12 13">
    <name type="scientific">Confluentibacter flavum</name>
    <dbReference type="NCBI Taxonomy" id="1909700"/>
    <lineage>
        <taxon>Bacteria</taxon>
        <taxon>Pseudomonadati</taxon>
        <taxon>Bacteroidota</taxon>
        <taxon>Flavobacteriia</taxon>
        <taxon>Flavobacteriales</taxon>
        <taxon>Flavobacteriaceae</taxon>
        <taxon>Confluentibacter</taxon>
    </lineage>
</organism>
<dbReference type="SUPFAM" id="SSF74653">
    <property type="entry name" value="TolA/TonB C-terminal domain"/>
    <property type="match status" value="1"/>
</dbReference>
<keyword evidence="6 10" id="KW-0812">Transmembrane</keyword>
<keyword evidence="7" id="KW-0653">Protein transport</keyword>